<feature type="domain" description="AAA+ ATPase" evidence="13">
    <location>
        <begin position="38"/>
        <end position="181"/>
    </location>
</feature>
<evidence type="ECO:0000256" key="5">
    <source>
        <dbReference type="ARBA" id="ARBA00022723"/>
    </source>
</evidence>
<dbReference type="Pfam" id="PF13177">
    <property type="entry name" value="DNA_pol3_delta2"/>
    <property type="match status" value="1"/>
</dbReference>
<evidence type="ECO:0000256" key="6">
    <source>
        <dbReference type="ARBA" id="ARBA00022741"/>
    </source>
</evidence>
<dbReference type="SUPFAM" id="SSF52540">
    <property type="entry name" value="P-loop containing nucleoside triphosphate hydrolases"/>
    <property type="match status" value="1"/>
</dbReference>
<dbReference type="InterPro" id="IPR045085">
    <property type="entry name" value="HLD_clamp_pol_III_gamma_tau"/>
</dbReference>
<dbReference type="InterPro" id="IPR008921">
    <property type="entry name" value="DNA_pol3_clamp-load_cplx_C"/>
</dbReference>
<dbReference type="PANTHER" id="PTHR11669">
    <property type="entry name" value="REPLICATION FACTOR C / DNA POLYMERASE III GAMMA-TAU SUBUNIT"/>
    <property type="match status" value="1"/>
</dbReference>
<dbReference type="InterPro" id="IPR022754">
    <property type="entry name" value="DNA_pol_III_gamma-3"/>
</dbReference>
<dbReference type="InterPro" id="IPR027417">
    <property type="entry name" value="P-loop_NTPase"/>
</dbReference>
<dbReference type="CDD" id="cd00009">
    <property type="entry name" value="AAA"/>
    <property type="match status" value="1"/>
</dbReference>
<dbReference type="RefSeq" id="WP_318601455.1">
    <property type="nucleotide sequence ID" value="NZ_JAWSTH010000201.1"/>
</dbReference>
<protein>
    <recommendedName>
        <fullName evidence="11">DNA polymerase III subunit gamma/tau</fullName>
        <ecNumber evidence="11">2.7.7.7</ecNumber>
    </recommendedName>
</protein>
<dbReference type="Gene3D" id="1.20.272.10">
    <property type="match status" value="1"/>
</dbReference>
<dbReference type="NCBIfam" id="NF004046">
    <property type="entry name" value="PRK05563.1"/>
    <property type="match status" value="1"/>
</dbReference>
<organism evidence="14 15">
    <name type="scientific">Conexibacter stalactiti</name>
    <dbReference type="NCBI Taxonomy" id="1940611"/>
    <lineage>
        <taxon>Bacteria</taxon>
        <taxon>Bacillati</taxon>
        <taxon>Actinomycetota</taxon>
        <taxon>Thermoleophilia</taxon>
        <taxon>Solirubrobacterales</taxon>
        <taxon>Conexibacteraceae</taxon>
        <taxon>Conexibacter</taxon>
    </lineage>
</organism>
<keyword evidence="2 11" id="KW-0808">Transferase</keyword>
<dbReference type="GO" id="GO:0003887">
    <property type="term" value="F:DNA-directed DNA polymerase activity"/>
    <property type="evidence" value="ECO:0007669"/>
    <property type="project" value="UniProtKB-EC"/>
</dbReference>
<proteinExistence type="inferred from homology"/>
<dbReference type="EC" id="2.7.7.7" evidence="11"/>
<dbReference type="InterPro" id="IPR003593">
    <property type="entry name" value="AAA+_ATPase"/>
</dbReference>
<dbReference type="SUPFAM" id="SSF48019">
    <property type="entry name" value="post-AAA+ oligomerization domain-like"/>
    <property type="match status" value="1"/>
</dbReference>
<dbReference type="InterPro" id="IPR012763">
    <property type="entry name" value="DNA_pol_III_sug/sutau_N"/>
</dbReference>
<dbReference type="NCBIfam" id="TIGR02397">
    <property type="entry name" value="dnaX_nterm"/>
    <property type="match status" value="1"/>
</dbReference>
<feature type="region of interest" description="Disordered" evidence="12">
    <location>
        <begin position="389"/>
        <end position="445"/>
    </location>
</feature>
<dbReference type="PANTHER" id="PTHR11669:SF0">
    <property type="entry name" value="PROTEIN STICHEL-LIKE 2"/>
    <property type="match status" value="1"/>
</dbReference>
<dbReference type="Proteomes" id="UP001284601">
    <property type="component" value="Unassembled WGS sequence"/>
</dbReference>
<keyword evidence="5" id="KW-0479">Metal-binding</keyword>
<feature type="compositionally biased region" description="Pro residues" evidence="12">
    <location>
        <begin position="393"/>
        <end position="409"/>
    </location>
</feature>
<feature type="compositionally biased region" description="Low complexity" evidence="12">
    <location>
        <begin position="410"/>
        <end position="445"/>
    </location>
</feature>
<name>A0ABU4I054_9ACTN</name>
<dbReference type="InterPro" id="IPR050238">
    <property type="entry name" value="DNA_Rep/Repair_Clamp_Loader"/>
</dbReference>
<evidence type="ECO:0000313" key="14">
    <source>
        <dbReference type="EMBL" id="MDW5598860.1"/>
    </source>
</evidence>
<evidence type="ECO:0000256" key="12">
    <source>
        <dbReference type="SAM" id="MobiDB-lite"/>
    </source>
</evidence>
<evidence type="ECO:0000313" key="15">
    <source>
        <dbReference type="Proteomes" id="UP001284601"/>
    </source>
</evidence>
<evidence type="ECO:0000256" key="4">
    <source>
        <dbReference type="ARBA" id="ARBA00022705"/>
    </source>
</evidence>
<keyword evidence="6 11" id="KW-0547">Nucleotide-binding</keyword>
<evidence type="ECO:0000256" key="2">
    <source>
        <dbReference type="ARBA" id="ARBA00022679"/>
    </source>
</evidence>
<evidence type="ECO:0000256" key="7">
    <source>
        <dbReference type="ARBA" id="ARBA00022833"/>
    </source>
</evidence>
<evidence type="ECO:0000256" key="10">
    <source>
        <dbReference type="ARBA" id="ARBA00049244"/>
    </source>
</evidence>
<evidence type="ECO:0000256" key="11">
    <source>
        <dbReference type="RuleBase" id="RU364063"/>
    </source>
</evidence>
<evidence type="ECO:0000259" key="13">
    <source>
        <dbReference type="SMART" id="SM00382"/>
    </source>
</evidence>
<dbReference type="EMBL" id="JAWSTH010000201">
    <property type="protein sequence ID" value="MDW5598860.1"/>
    <property type="molecule type" value="Genomic_DNA"/>
</dbReference>
<dbReference type="Pfam" id="PF22608">
    <property type="entry name" value="DNAX_ATPase_lid"/>
    <property type="match status" value="1"/>
</dbReference>
<sequence>MSAGPSLYRRHRPRTFADVVGQTHVVRTLRNAVERDKVHHAYLFVGSRGTGKTSMAKILAACLNCERGGPTIEPCGVCQSCVSIANATSLDVIEMDAASNNSVDDIRELRDKVAYAPVSGGFKVYILDEAHMLSSAAWNAFLKTLEEPPPHTIFVLATTEANKVLPTVVDRCHRFDFTRPNVEEIAGVLRRVADQESIAIPDPALALVARHATGSFRDALGTLEQLTTYGSGAGEGISVEDVLAVLGVADAEALFGAVDAVAAHDARAALLAVARLVDAGRDAGGLIRELEAHARELLAVQVLGGVPAELRLTPERDERLAAQAGQLGRQDVVRLLDLLSVALDALANGAQARIQLELALVKAAAPEVDPSTRALLARIDRLEARLAEGAVASPPPAKIAPPESSPAPAAPQQSAPQPQQAAPQQAAPQPTQAAPQPTQAAPQPQ</sequence>
<feature type="non-terminal residue" evidence="14">
    <location>
        <position position="445"/>
    </location>
</feature>
<keyword evidence="8 11" id="KW-0067">ATP-binding</keyword>
<keyword evidence="7" id="KW-0862">Zinc</keyword>
<accession>A0ABU4I054</accession>
<dbReference type="CDD" id="cd18137">
    <property type="entry name" value="HLD_clamp_pol_III_gamma_tau"/>
    <property type="match status" value="1"/>
</dbReference>
<comment type="subunit">
    <text evidence="11">DNA polymerase III contains a core (composed of alpha, epsilon and theta chains) that associates with a tau subunit. This core dimerizes to form the POLIII' complex. PolIII' associates with the gamma complex (composed of gamma, delta, delta', psi and chi chains) and with the beta chain to form the complete DNA polymerase III complex.</text>
</comment>
<evidence type="ECO:0000256" key="8">
    <source>
        <dbReference type="ARBA" id="ARBA00022840"/>
    </source>
</evidence>
<dbReference type="Gene3D" id="3.40.50.300">
    <property type="entry name" value="P-loop containing nucleotide triphosphate hydrolases"/>
    <property type="match status" value="1"/>
</dbReference>
<keyword evidence="3 11" id="KW-0548">Nucleotidyltransferase</keyword>
<comment type="function">
    <text evidence="11">DNA polymerase III is a complex, multichain enzyme responsible for most of the replicative synthesis in bacteria. This DNA polymerase also exhibits 3' to 5' exonuclease activity.</text>
</comment>
<evidence type="ECO:0000256" key="3">
    <source>
        <dbReference type="ARBA" id="ARBA00022695"/>
    </source>
</evidence>
<gene>
    <name evidence="11 14" type="primary">dnaX</name>
    <name evidence="14" type="ORF">R7226_31165</name>
</gene>
<keyword evidence="15" id="KW-1185">Reference proteome</keyword>
<dbReference type="Gene3D" id="1.10.8.60">
    <property type="match status" value="1"/>
</dbReference>
<evidence type="ECO:0000256" key="1">
    <source>
        <dbReference type="ARBA" id="ARBA00006360"/>
    </source>
</evidence>
<comment type="caution">
    <text evidence="14">The sequence shown here is derived from an EMBL/GenBank/DDBJ whole genome shotgun (WGS) entry which is preliminary data.</text>
</comment>
<keyword evidence="4 11" id="KW-0235">DNA replication</keyword>
<keyword evidence="9 11" id="KW-0239">DNA-directed DNA polymerase</keyword>
<dbReference type="Pfam" id="PF12169">
    <property type="entry name" value="DNA_pol3_gamma3"/>
    <property type="match status" value="1"/>
</dbReference>
<comment type="catalytic activity">
    <reaction evidence="10 11">
        <text>DNA(n) + a 2'-deoxyribonucleoside 5'-triphosphate = DNA(n+1) + diphosphate</text>
        <dbReference type="Rhea" id="RHEA:22508"/>
        <dbReference type="Rhea" id="RHEA-COMP:17339"/>
        <dbReference type="Rhea" id="RHEA-COMP:17340"/>
        <dbReference type="ChEBI" id="CHEBI:33019"/>
        <dbReference type="ChEBI" id="CHEBI:61560"/>
        <dbReference type="ChEBI" id="CHEBI:173112"/>
        <dbReference type="EC" id="2.7.7.7"/>
    </reaction>
</comment>
<comment type="similarity">
    <text evidence="1 11">Belongs to the DnaX/STICHEL family.</text>
</comment>
<reference evidence="15" key="1">
    <citation type="submission" date="2023-07" db="EMBL/GenBank/DDBJ databases">
        <title>Conexibacter stalactiti sp. nov., isolated from stalactites in a lava cave and emended description of the genus Conexibacter.</title>
        <authorList>
            <person name="Lee S.D."/>
        </authorList>
    </citation>
    <scope>NUCLEOTIDE SEQUENCE [LARGE SCALE GENOMIC DNA]</scope>
    <source>
        <strain evidence="15">KCTC 39840</strain>
    </source>
</reference>
<evidence type="ECO:0000256" key="9">
    <source>
        <dbReference type="ARBA" id="ARBA00022932"/>
    </source>
</evidence>
<dbReference type="SMART" id="SM00382">
    <property type="entry name" value="AAA"/>
    <property type="match status" value="1"/>
</dbReference>